<dbReference type="Proteomes" id="UP000007431">
    <property type="component" value="Unassembled WGS sequence"/>
</dbReference>
<name>D8PZ07_SCHCM</name>
<proteinExistence type="predicted"/>
<feature type="non-terminal residue" evidence="3">
    <location>
        <position position="351"/>
    </location>
</feature>
<protein>
    <recommendedName>
        <fullName evidence="2">HAT C-terminal dimerisation domain-containing protein</fullName>
    </recommendedName>
</protein>
<dbReference type="EMBL" id="GL377304">
    <property type="protein sequence ID" value="EFI99355.1"/>
    <property type="molecule type" value="Genomic_DNA"/>
</dbReference>
<dbReference type="InterPro" id="IPR008906">
    <property type="entry name" value="HATC_C_dom"/>
</dbReference>
<feature type="domain" description="HAT C-terminal dimerisation" evidence="2">
    <location>
        <begin position="191"/>
        <end position="261"/>
    </location>
</feature>
<dbReference type="InterPro" id="IPR012337">
    <property type="entry name" value="RNaseH-like_sf"/>
</dbReference>
<organism evidence="5">
    <name type="scientific">Schizophyllum commune (strain H4-8 / FGSC 9210)</name>
    <name type="common">Split gill fungus</name>
    <dbReference type="NCBI Taxonomy" id="578458"/>
    <lineage>
        <taxon>Eukaryota</taxon>
        <taxon>Fungi</taxon>
        <taxon>Dikarya</taxon>
        <taxon>Basidiomycota</taxon>
        <taxon>Agaricomycotina</taxon>
        <taxon>Agaricomycetes</taxon>
        <taxon>Agaricomycetidae</taxon>
        <taxon>Agaricales</taxon>
        <taxon>Schizophyllaceae</taxon>
        <taxon>Schizophyllum</taxon>
    </lineage>
</organism>
<evidence type="ECO:0000313" key="3">
    <source>
        <dbReference type="EMBL" id="EFI99346.1"/>
    </source>
</evidence>
<dbReference type="SUPFAM" id="SSF53098">
    <property type="entry name" value="Ribonuclease H-like"/>
    <property type="match status" value="1"/>
</dbReference>
<feature type="compositionally biased region" description="Low complexity" evidence="1">
    <location>
        <begin position="152"/>
        <end position="168"/>
    </location>
</feature>
<gene>
    <name evidence="3" type="ORF">SCHCODRAFT_106571</name>
    <name evidence="4" type="ORF">SCHCODRAFT_106585</name>
</gene>
<feature type="compositionally biased region" description="Basic and acidic residues" evidence="1">
    <location>
        <begin position="175"/>
        <end position="187"/>
    </location>
</feature>
<sequence length="351" mass="39963">MRFSKKTPTLSAVLPLYTELIDILKFLKTRRRRIAHVYQAAIDKLSEYLNKAKRTPMYAFAMVIDPRMKFDWLRRNTDPFEFNKIKAGIRQTLLRFQRDVRQRRKAVDSSTVELGSDRIANASLGTSDGANEDLQVGSGMERLRKRRRLEEAASSSSCTSTASSSGSCPNQDARASAEEEERRRAAEEAENEREEVQPASFWQDHEHGDLSLWWRAAMDILPVQASSVPCERVFSSSKLTDDLTRTRLSPTMMEMLQLVKYTLHQQELNFTDGFVATEEECVTLGLSEEDSQQLRTLFAQGKYAEIQQLTIGTWGSSSAEGPHNVEDAALDYGLYRLLDPQSRMEFLNIAE</sequence>
<dbReference type="EMBL" id="GL377304">
    <property type="protein sequence ID" value="EFI99346.1"/>
    <property type="molecule type" value="Genomic_DNA"/>
</dbReference>
<dbReference type="GO" id="GO:0046983">
    <property type="term" value="F:protein dimerization activity"/>
    <property type="evidence" value="ECO:0007669"/>
    <property type="project" value="InterPro"/>
</dbReference>
<evidence type="ECO:0000313" key="4">
    <source>
        <dbReference type="EMBL" id="EFI99355.1"/>
    </source>
</evidence>
<evidence type="ECO:0000259" key="2">
    <source>
        <dbReference type="Pfam" id="PF05699"/>
    </source>
</evidence>
<feature type="region of interest" description="Disordered" evidence="1">
    <location>
        <begin position="146"/>
        <end position="201"/>
    </location>
</feature>
<evidence type="ECO:0000256" key="1">
    <source>
        <dbReference type="SAM" id="MobiDB-lite"/>
    </source>
</evidence>
<dbReference type="HOGENOM" id="CLU_790249_0_0_1"/>
<evidence type="ECO:0000313" key="5">
    <source>
        <dbReference type="Proteomes" id="UP000007431"/>
    </source>
</evidence>
<dbReference type="Pfam" id="PF05699">
    <property type="entry name" value="Dimer_Tnp_hAT"/>
    <property type="match status" value="1"/>
</dbReference>
<accession>D8PZ07</accession>
<dbReference type="AlphaFoldDB" id="D8PZ07"/>
<reference evidence="3 5" key="1">
    <citation type="journal article" date="2010" name="Nat. Biotechnol.">
        <title>Genome sequence of the model mushroom Schizophyllum commune.</title>
        <authorList>
            <person name="Ohm R.A."/>
            <person name="de Jong J.F."/>
            <person name="Lugones L.G."/>
            <person name="Aerts A."/>
            <person name="Kothe E."/>
            <person name="Stajich J.E."/>
            <person name="de Vries R.P."/>
            <person name="Record E."/>
            <person name="Levasseur A."/>
            <person name="Baker S.E."/>
            <person name="Bartholomew K.A."/>
            <person name="Coutinho P.M."/>
            <person name="Erdmann S."/>
            <person name="Fowler T.J."/>
            <person name="Gathman A.C."/>
            <person name="Lombard V."/>
            <person name="Henrissat B."/>
            <person name="Knabe N."/>
            <person name="Kuees U."/>
            <person name="Lilly W.W."/>
            <person name="Lindquist E."/>
            <person name="Lucas S."/>
            <person name="Magnuson J.K."/>
            <person name="Piumi F."/>
            <person name="Raudaskoski M."/>
            <person name="Salamov A."/>
            <person name="Schmutz J."/>
            <person name="Schwarze F.W.M.R."/>
            <person name="vanKuyk P.A."/>
            <person name="Horton J.S."/>
            <person name="Grigoriev I.V."/>
            <person name="Woesten H.A.B."/>
        </authorList>
    </citation>
    <scope>NUCLEOTIDE SEQUENCE [LARGE SCALE GENOMIC DNA]</scope>
    <source>
        <strain evidence="3">H4-8</strain>
        <strain evidence="5">H4-8 / FGSC 9210</strain>
    </source>
</reference>
<keyword evidence="5" id="KW-1185">Reference proteome</keyword>